<sequence length="311" mass="34715">MATLTTTVSQTRPRRFSLSLVSARPSPLLKLPAELVLDILELSLSETKPSTLAIISKVISCFVDIILYRTVVLHSKESITLFHRTTLSRPVSFFASHVKKLVVSYKPQNLINFQRAQQAISVCGGARSLVLSMWFGMDCLASIMQGRADGGVSEVILHSPDGMAMESLRKNLPLETHSDSVTHLRVCEPGEGWTAPDDILRSFGTLRGLTHLQLARRINSNVDNDRKFEEQVRTILQTRPTLAILAVVIYPQPWAPEEDVSESDIWGTMREVAEQDSRVVLSQGKIEDWGKSGQSDRDFWMRAVSEISKVT</sequence>
<reference evidence="1" key="1">
    <citation type="journal article" date="2019" name="Environ. Microbiol.">
        <title>Fungal ecological strategies reflected in gene transcription - a case study of two litter decomposers.</title>
        <authorList>
            <person name="Barbi F."/>
            <person name="Kohler A."/>
            <person name="Barry K."/>
            <person name="Baskaran P."/>
            <person name="Daum C."/>
            <person name="Fauchery L."/>
            <person name="Ihrmark K."/>
            <person name="Kuo A."/>
            <person name="LaButti K."/>
            <person name="Lipzen A."/>
            <person name="Morin E."/>
            <person name="Grigoriev I.V."/>
            <person name="Henrissat B."/>
            <person name="Lindahl B."/>
            <person name="Martin F."/>
        </authorList>
    </citation>
    <scope>NUCLEOTIDE SEQUENCE</scope>
    <source>
        <strain evidence="1">JB14</strain>
    </source>
</reference>
<accession>A0A6A4IGW1</accession>
<dbReference type="AlphaFoldDB" id="A0A6A4IGW1"/>
<name>A0A6A4IGW1_9AGAR</name>
<proteinExistence type="predicted"/>
<evidence type="ECO:0008006" key="3">
    <source>
        <dbReference type="Google" id="ProtNLM"/>
    </source>
</evidence>
<dbReference type="EMBL" id="ML769383">
    <property type="protein sequence ID" value="KAE9411622.1"/>
    <property type="molecule type" value="Genomic_DNA"/>
</dbReference>
<keyword evidence="2" id="KW-1185">Reference proteome</keyword>
<organism evidence="1 2">
    <name type="scientific">Gymnopus androsaceus JB14</name>
    <dbReference type="NCBI Taxonomy" id="1447944"/>
    <lineage>
        <taxon>Eukaryota</taxon>
        <taxon>Fungi</taxon>
        <taxon>Dikarya</taxon>
        <taxon>Basidiomycota</taxon>
        <taxon>Agaricomycotina</taxon>
        <taxon>Agaricomycetes</taxon>
        <taxon>Agaricomycetidae</taxon>
        <taxon>Agaricales</taxon>
        <taxon>Marasmiineae</taxon>
        <taxon>Omphalotaceae</taxon>
        <taxon>Gymnopus</taxon>
    </lineage>
</organism>
<dbReference type="Proteomes" id="UP000799118">
    <property type="component" value="Unassembled WGS sequence"/>
</dbReference>
<evidence type="ECO:0000313" key="1">
    <source>
        <dbReference type="EMBL" id="KAE9411622.1"/>
    </source>
</evidence>
<dbReference type="OrthoDB" id="3259136at2759"/>
<evidence type="ECO:0000313" key="2">
    <source>
        <dbReference type="Proteomes" id="UP000799118"/>
    </source>
</evidence>
<gene>
    <name evidence="1" type="ORF">BT96DRAFT_870370</name>
</gene>
<protein>
    <recommendedName>
        <fullName evidence="3">F-box domain-containing protein</fullName>
    </recommendedName>
</protein>